<dbReference type="EMBL" id="JACTUZ010000008">
    <property type="protein sequence ID" value="MBC9176115.1"/>
    <property type="molecule type" value="Genomic_DNA"/>
</dbReference>
<feature type="repeat" description="ANK" evidence="5">
    <location>
        <begin position="39"/>
        <end position="71"/>
    </location>
</feature>
<dbReference type="SUPFAM" id="SSF48403">
    <property type="entry name" value="Ankyrin repeat"/>
    <property type="match status" value="1"/>
</dbReference>
<dbReference type="InterPro" id="IPR050239">
    <property type="entry name" value="Sigma-70_RNA_pol_init_factors"/>
</dbReference>
<dbReference type="PROSITE" id="PS50297">
    <property type="entry name" value="ANK_REP_REGION"/>
    <property type="match status" value="1"/>
</dbReference>
<dbReference type="PROSITE" id="PS50088">
    <property type="entry name" value="ANK_REPEAT"/>
    <property type="match status" value="1"/>
</dbReference>
<dbReference type="PANTHER" id="PTHR30603">
    <property type="entry name" value="RNA POLYMERASE SIGMA FACTOR RPO"/>
    <property type="match status" value="1"/>
</dbReference>
<evidence type="ECO:0000259" key="8">
    <source>
        <dbReference type="PROSITE" id="PS00715"/>
    </source>
</evidence>
<dbReference type="InterPro" id="IPR013324">
    <property type="entry name" value="RNA_pol_sigma_r3/r4-like"/>
</dbReference>
<reference evidence="10 11" key="1">
    <citation type="journal article" date="2009" name="Int. J. Syst. Evol. Microbiol.">
        <title>Transfer of Teichococcus ludipueritiae and Muricoccus roseus to the genus Roseomonas, as Roseomonas ludipueritiae comb. nov. and Roseomonas rosea comb. nov., respectively, and emended description of the genus Roseomonas.</title>
        <authorList>
            <person name="Sanchez-Porro C."/>
            <person name="Gallego V."/>
            <person name="Busse H.J."/>
            <person name="Kampfer P."/>
            <person name="Ventosa A."/>
        </authorList>
    </citation>
    <scope>NUCLEOTIDE SEQUENCE [LARGE SCALE GENOMIC DNA]</scope>
    <source>
        <strain evidence="10 11">DSM 14915</strain>
    </source>
</reference>
<dbReference type="PRINTS" id="PR00046">
    <property type="entry name" value="SIGMA70FCT"/>
</dbReference>
<evidence type="ECO:0000259" key="9">
    <source>
        <dbReference type="PROSITE" id="PS00716"/>
    </source>
</evidence>
<dbReference type="InterPro" id="IPR014284">
    <property type="entry name" value="RNA_pol_sigma-70_dom"/>
</dbReference>
<dbReference type="SUPFAM" id="SSF88946">
    <property type="entry name" value="Sigma2 domain of RNA polymerase sigma factors"/>
    <property type="match status" value="1"/>
</dbReference>
<gene>
    <name evidence="10" type="ORF">IBL25_04030</name>
</gene>
<sequence length="827" mass="89009">MSNENSLSTLFRLTLASGVPAAVAFHLKRGAPLNGRDGKGRTPLILAAMRGHTEVCRLLLEAGADPATRDADNRDALAVAQSAGHSPVVALIAGYQSADAASASEQAPPPEIDRCEPNQKCTAVSEPPDGPCFLPEHDGPCSGSRPERDTAPTATVLTLDTAAAAHTDSAETAEADIRAEIADEWVADDGGQSVAPPGDEGPEVEPVAGQGTVAAPPLLAEPSSPAAGSSAADQQWEPEPEPLLPISAIGIERAAAALDAQLTSHTASLSDQDWADTDLDLPGIAPAWSAMFVEGFDGHRAAVHLLEAALRHGWVPEEALDELAVHAATCGKEEAVTAALHAALGDLGMLVEREHALDLSRDANDDPTTGSSSLHRSDIADTLELLDGMAGAFPDAESLLLEEAARVRIPSASEEVRLFRELASTRRDLLKLAASSVSTPDTLRSWADRLDAGLLMSRDISDVEWTAAEEDVDDASDPSSEEEGSAAKGLADRLREAARRDADAGDTARILSSMALTTRRLLELAEGALPQGRRSAPRRRPAPERIAENTPQGLHLLRRVPASIQAPGPAATVEATLERYLALREMIVKANLRRIVWHARRYARPAVPFLDLVQEGQIGLLRAIDKYDVERGWRFGTYATWWIRQSMSRCTQDTGRTVRIPVHLLERMAKTRRHADAFRVKHGFEPSALDLAQVTELDVRAVERALAAEREIMPLEDAAGLSASADHEPGLAREACVPELVDPETPLATVLQNDLRLALLDALQKLDQRAARILDLRFGITDGHPLTLEEIGQSYRVTRERIRQIEAKALDRLPRHLPSRHFESMVP</sequence>
<evidence type="ECO:0000256" key="7">
    <source>
        <dbReference type="SAM" id="MobiDB-lite"/>
    </source>
</evidence>
<dbReference type="InterPro" id="IPR036770">
    <property type="entry name" value="Ankyrin_rpt-contain_sf"/>
</dbReference>
<feature type="region of interest" description="Disordered" evidence="7">
    <location>
        <begin position="527"/>
        <end position="548"/>
    </location>
</feature>
<dbReference type="Pfam" id="PF04545">
    <property type="entry name" value="Sigma70_r4"/>
    <property type="match status" value="1"/>
</dbReference>
<evidence type="ECO:0000256" key="1">
    <source>
        <dbReference type="ARBA" id="ARBA00023015"/>
    </source>
</evidence>
<accession>A0ABR7R3B9</accession>
<dbReference type="InterPro" id="IPR000943">
    <property type="entry name" value="RNA_pol_sigma70"/>
</dbReference>
<dbReference type="NCBIfam" id="TIGR02937">
    <property type="entry name" value="sigma70-ECF"/>
    <property type="match status" value="1"/>
</dbReference>
<dbReference type="Pfam" id="PF12796">
    <property type="entry name" value="Ank_2"/>
    <property type="match status" value="1"/>
</dbReference>
<dbReference type="InterPro" id="IPR013325">
    <property type="entry name" value="RNA_pol_sigma_r2"/>
</dbReference>
<dbReference type="Gene3D" id="1.20.120.1810">
    <property type="match status" value="1"/>
</dbReference>
<feature type="compositionally biased region" description="Basic and acidic residues" evidence="7">
    <location>
        <begin position="490"/>
        <end position="502"/>
    </location>
</feature>
<dbReference type="Gene3D" id="1.25.40.20">
    <property type="entry name" value="Ankyrin repeat-containing domain"/>
    <property type="match status" value="1"/>
</dbReference>
<dbReference type="PROSITE" id="PS00715">
    <property type="entry name" value="SIGMA70_1"/>
    <property type="match status" value="1"/>
</dbReference>
<dbReference type="SUPFAM" id="SSF88659">
    <property type="entry name" value="Sigma3 and sigma4 domains of RNA polymerase sigma factors"/>
    <property type="match status" value="2"/>
</dbReference>
<dbReference type="SMART" id="SM00248">
    <property type="entry name" value="ANK"/>
    <property type="match status" value="1"/>
</dbReference>
<organism evidence="10 11">
    <name type="scientific">Pseudoroseomonas ludipueritiae</name>
    <dbReference type="NCBI Taxonomy" id="198093"/>
    <lineage>
        <taxon>Bacteria</taxon>
        <taxon>Pseudomonadati</taxon>
        <taxon>Pseudomonadota</taxon>
        <taxon>Alphaproteobacteria</taxon>
        <taxon>Acetobacterales</taxon>
        <taxon>Acetobacteraceae</taxon>
        <taxon>Pseudoroseomonas</taxon>
    </lineage>
</organism>
<dbReference type="Proteomes" id="UP000603940">
    <property type="component" value="Unassembled WGS sequence"/>
</dbReference>
<dbReference type="PROSITE" id="PS00716">
    <property type="entry name" value="SIGMA70_2"/>
    <property type="match status" value="1"/>
</dbReference>
<evidence type="ECO:0000313" key="11">
    <source>
        <dbReference type="Proteomes" id="UP000603940"/>
    </source>
</evidence>
<evidence type="ECO:0000256" key="5">
    <source>
        <dbReference type="PROSITE-ProRule" id="PRU00023"/>
    </source>
</evidence>
<keyword evidence="3 6" id="KW-0238">DNA-binding</keyword>
<dbReference type="CDD" id="cd06171">
    <property type="entry name" value="Sigma70_r4"/>
    <property type="match status" value="1"/>
</dbReference>
<evidence type="ECO:0000256" key="2">
    <source>
        <dbReference type="ARBA" id="ARBA00023082"/>
    </source>
</evidence>
<keyword evidence="4 6" id="KW-0804">Transcription</keyword>
<keyword evidence="2 6" id="KW-0731">Sigma factor</keyword>
<dbReference type="Pfam" id="PF04542">
    <property type="entry name" value="Sigma70_r2"/>
    <property type="match status" value="1"/>
</dbReference>
<dbReference type="InterPro" id="IPR036388">
    <property type="entry name" value="WH-like_DNA-bd_sf"/>
</dbReference>
<dbReference type="InterPro" id="IPR002110">
    <property type="entry name" value="Ankyrin_rpt"/>
</dbReference>
<comment type="function">
    <text evidence="6">Sigma factors are initiation factors that promote the attachment of RNA polymerase to specific initiation sites and are then released.</text>
</comment>
<feature type="compositionally biased region" description="Low complexity" evidence="7">
    <location>
        <begin position="194"/>
        <end position="232"/>
    </location>
</feature>
<name>A0ABR7R3B9_9PROT</name>
<comment type="similarity">
    <text evidence="6">Belongs to the sigma-70 factor family.</text>
</comment>
<evidence type="ECO:0000256" key="4">
    <source>
        <dbReference type="ARBA" id="ARBA00023163"/>
    </source>
</evidence>
<feature type="region of interest" description="Disordered" evidence="7">
    <location>
        <begin position="468"/>
        <end position="502"/>
    </location>
</feature>
<feature type="region of interest" description="Disordered" evidence="7">
    <location>
        <begin position="188"/>
        <end position="238"/>
    </location>
</feature>
<dbReference type="InterPro" id="IPR007627">
    <property type="entry name" value="RNA_pol_sigma70_r2"/>
</dbReference>
<feature type="region of interest" description="Disordered" evidence="7">
    <location>
        <begin position="129"/>
        <end position="150"/>
    </location>
</feature>
<protein>
    <recommendedName>
        <fullName evidence="6">RNA polymerase sigma factor</fullName>
    </recommendedName>
</protein>
<evidence type="ECO:0000256" key="3">
    <source>
        <dbReference type="ARBA" id="ARBA00023125"/>
    </source>
</evidence>
<feature type="compositionally biased region" description="Acidic residues" evidence="7">
    <location>
        <begin position="468"/>
        <end position="484"/>
    </location>
</feature>
<dbReference type="InterPro" id="IPR007630">
    <property type="entry name" value="RNA_pol_sigma70_r4"/>
</dbReference>
<comment type="caution">
    <text evidence="10">The sequence shown here is derived from an EMBL/GenBank/DDBJ whole genome shotgun (WGS) entry which is preliminary data.</text>
</comment>
<dbReference type="PANTHER" id="PTHR30603:SF60">
    <property type="entry name" value="RNA POLYMERASE SIGMA FACTOR RPOD"/>
    <property type="match status" value="1"/>
</dbReference>
<proteinExistence type="inferred from homology"/>
<feature type="domain" description="RNA polymerase sigma-70" evidence="9">
    <location>
        <begin position="787"/>
        <end position="813"/>
    </location>
</feature>
<keyword evidence="11" id="KW-1185">Reference proteome</keyword>
<dbReference type="Gene3D" id="1.10.10.10">
    <property type="entry name" value="Winged helix-like DNA-binding domain superfamily/Winged helix DNA-binding domain"/>
    <property type="match status" value="2"/>
</dbReference>
<feature type="domain" description="RNA polymerase sigma-70" evidence="8">
    <location>
        <begin position="611"/>
        <end position="624"/>
    </location>
</feature>
<feature type="compositionally biased region" description="Basic and acidic residues" evidence="7">
    <location>
        <begin position="135"/>
        <end position="150"/>
    </location>
</feature>
<keyword evidence="5" id="KW-0040">ANK repeat</keyword>
<evidence type="ECO:0000256" key="6">
    <source>
        <dbReference type="RuleBase" id="RU362124"/>
    </source>
</evidence>
<evidence type="ECO:0000313" key="10">
    <source>
        <dbReference type="EMBL" id="MBC9176115.1"/>
    </source>
</evidence>
<keyword evidence="1 6" id="KW-0805">Transcription regulation</keyword>